<evidence type="ECO:0000313" key="1">
    <source>
        <dbReference type="EMBL" id="KAJ1949992.1"/>
    </source>
</evidence>
<accession>A0ACC1JFK6</accession>
<dbReference type="Proteomes" id="UP001150603">
    <property type="component" value="Unassembled WGS sequence"/>
</dbReference>
<gene>
    <name evidence="1" type="ORF">FBU59_000889</name>
</gene>
<sequence length="330" mass="35117">VEAGKSITVARTYLTTDNFSPCTSEPRFYVMNSPPHRIFIYSCPEGCAPRLRMVYSTATQRTLAQIQELGCQLTHKLSVFSAKECTPAAVAAAVRSGQAQSTGSDKAVDVVVNYVPSKPAQSLPSRFAAGTTRTLDAFTDEAGFRKAFSDVRPDAPAPAPFKTPSPSQSFKTLSPAHSFNTPSPSQSFRSAVSNQSLNDGVDSSPNSGAAAWGVQLKSGSRNGSPRPPARGSAGVSPKHTPPPKSPKPETEVMHSSLPGLRHVPKDGEITSGEKQWDPWHPVSSVDDSVKSTAPESSLQSAVFTKESSTKETIPSLMGDITYPPLQSQDK</sequence>
<keyword evidence="2" id="KW-1185">Reference proteome</keyword>
<protein>
    <submittedName>
        <fullName evidence="1">Uncharacterized protein</fullName>
    </submittedName>
</protein>
<organism evidence="1 2">
    <name type="scientific">Linderina macrospora</name>
    <dbReference type="NCBI Taxonomy" id="4868"/>
    <lineage>
        <taxon>Eukaryota</taxon>
        <taxon>Fungi</taxon>
        <taxon>Fungi incertae sedis</taxon>
        <taxon>Zoopagomycota</taxon>
        <taxon>Kickxellomycotina</taxon>
        <taxon>Kickxellomycetes</taxon>
        <taxon>Kickxellales</taxon>
        <taxon>Kickxellaceae</taxon>
        <taxon>Linderina</taxon>
    </lineage>
</organism>
<reference evidence="1" key="1">
    <citation type="submission" date="2022-07" db="EMBL/GenBank/DDBJ databases">
        <title>Phylogenomic reconstructions and comparative analyses of Kickxellomycotina fungi.</title>
        <authorList>
            <person name="Reynolds N.K."/>
            <person name="Stajich J.E."/>
            <person name="Barry K."/>
            <person name="Grigoriev I.V."/>
            <person name="Crous P."/>
            <person name="Smith M.E."/>
        </authorList>
    </citation>
    <scope>NUCLEOTIDE SEQUENCE</scope>
    <source>
        <strain evidence="1">NRRL 5244</strain>
    </source>
</reference>
<dbReference type="EMBL" id="JANBPW010000311">
    <property type="protein sequence ID" value="KAJ1949992.1"/>
    <property type="molecule type" value="Genomic_DNA"/>
</dbReference>
<evidence type="ECO:0000313" key="2">
    <source>
        <dbReference type="Proteomes" id="UP001150603"/>
    </source>
</evidence>
<name>A0ACC1JFK6_9FUNG</name>
<proteinExistence type="predicted"/>
<feature type="non-terminal residue" evidence="1">
    <location>
        <position position="1"/>
    </location>
</feature>
<comment type="caution">
    <text evidence="1">The sequence shown here is derived from an EMBL/GenBank/DDBJ whole genome shotgun (WGS) entry which is preliminary data.</text>
</comment>